<accession>A0ABM8Q866</accession>
<evidence type="ECO:0000256" key="4">
    <source>
        <dbReference type="ARBA" id="ARBA00023136"/>
    </source>
</evidence>
<dbReference type="RefSeq" id="WP_230057348.1">
    <property type="nucleotide sequence ID" value="NZ_CAJHOE010000005.1"/>
</dbReference>
<evidence type="ECO:0000256" key="2">
    <source>
        <dbReference type="ARBA" id="ARBA00022692"/>
    </source>
</evidence>
<protein>
    <recommendedName>
        <fullName evidence="10">NINE protein</fullName>
    </recommendedName>
</protein>
<sequence length="121" mass="14514">MLNNVFVAYGLWFFLGWLGAHRLYLGRFISGFMQMALFFLGSATYWFFFIGFIPWVIWGIWWLCDVFLTGKIVDENLLKQNMKNELKNKSLADDLRLLYEMFERGEITKAEFEARKEILFR</sequence>
<feature type="transmembrane region" description="Helical" evidence="5">
    <location>
        <begin position="6"/>
        <end position="25"/>
    </location>
</feature>
<evidence type="ECO:0008006" key="10">
    <source>
        <dbReference type="Google" id="ProtNLM"/>
    </source>
</evidence>
<dbReference type="InterPro" id="IPR007829">
    <property type="entry name" value="TM2"/>
</dbReference>
<evidence type="ECO:0000313" key="9">
    <source>
        <dbReference type="Proteomes" id="UP000789359"/>
    </source>
</evidence>
<keyword evidence="3 5" id="KW-1133">Transmembrane helix</keyword>
<evidence type="ECO:0000256" key="1">
    <source>
        <dbReference type="ARBA" id="ARBA00004141"/>
    </source>
</evidence>
<feature type="domain" description="SHOCT" evidence="7">
    <location>
        <begin position="94"/>
        <end position="119"/>
    </location>
</feature>
<feature type="transmembrane region" description="Helical" evidence="5">
    <location>
        <begin position="37"/>
        <end position="63"/>
    </location>
</feature>
<evidence type="ECO:0000313" key="8">
    <source>
        <dbReference type="EMBL" id="CAD7289013.1"/>
    </source>
</evidence>
<dbReference type="InterPro" id="IPR018649">
    <property type="entry name" value="SHOCT"/>
</dbReference>
<reference evidence="8 9" key="1">
    <citation type="submission" date="2020-11" db="EMBL/GenBank/DDBJ databases">
        <authorList>
            <person name="Peeters C."/>
        </authorList>
    </citation>
    <scope>NUCLEOTIDE SEQUENCE [LARGE SCALE GENOMIC DNA]</scope>
    <source>
        <strain evidence="8 9">LMG 8286</strain>
    </source>
</reference>
<evidence type="ECO:0000256" key="3">
    <source>
        <dbReference type="ARBA" id="ARBA00022989"/>
    </source>
</evidence>
<keyword evidence="2 5" id="KW-0812">Transmembrane</keyword>
<dbReference type="EMBL" id="CAJHOE010000005">
    <property type="protein sequence ID" value="CAD7289013.1"/>
    <property type="molecule type" value="Genomic_DNA"/>
</dbReference>
<comment type="caution">
    <text evidence="8">The sequence shown here is derived from an EMBL/GenBank/DDBJ whole genome shotgun (WGS) entry which is preliminary data.</text>
</comment>
<feature type="domain" description="TM2" evidence="6">
    <location>
        <begin position="3"/>
        <end position="49"/>
    </location>
</feature>
<dbReference type="Proteomes" id="UP000789359">
    <property type="component" value="Unassembled WGS sequence"/>
</dbReference>
<dbReference type="Pfam" id="PF09851">
    <property type="entry name" value="SHOCT"/>
    <property type="match status" value="1"/>
</dbReference>
<comment type="subcellular location">
    <subcellularLocation>
        <location evidence="1">Membrane</location>
        <topology evidence="1">Multi-pass membrane protein</topology>
    </subcellularLocation>
</comment>
<proteinExistence type="predicted"/>
<gene>
    <name evidence="8" type="ORF">LMG8286_01605</name>
</gene>
<organism evidence="8 9">
    <name type="scientific">Campylobacter suis</name>
    <dbReference type="NCBI Taxonomy" id="2790657"/>
    <lineage>
        <taxon>Bacteria</taxon>
        <taxon>Pseudomonadati</taxon>
        <taxon>Campylobacterota</taxon>
        <taxon>Epsilonproteobacteria</taxon>
        <taxon>Campylobacterales</taxon>
        <taxon>Campylobacteraceae</taxon>
        <taxon>Campylobacter</taxon>
    </lineage>
</organism>
<evidence type="ECO:0000259" key="6">
    <source>
        <dbReference type="Pfam" id="PF05154"/>
    </source>
</evidence>
<evidence type="ECO:0000259" key="7">
    <source>
        <dbReference type="Pfam" id="PF09851"/>
    </source>
</evidence>
<keyword evidence="9" id="KW-1185">Reference proteome</keyword>
<keyword evidence="4 5" id="KW-0472">Membrane</keyword>
<name>A0ABM8Q866_9BACT</name>
<evidence type="ECO:0000256" key="5">
    <source>
        <dbReference type="SAM" id="Phobius"/>
    </source>
</evidence>
<dbReference type="Pfam" id="PF05154">
    <property type="entry name" value="TM2"/>
    <property type="match status" value="1"/>
</dbReference>